<comment type="caution">
    <text evidence="2">The sequence shown here is derived from an EMBL/GenBank/DDBJ whole genome shotgun (WGS) entry which is preliminary data.</text>
</comment>
<accession>A0AAP1G6B2</accession>
<dbReference type="EMBL" id="LOTQ01000032">
    <property type="protein sequence ID" value="KVA03188.1"/>
    <property type="molecule type" value="Genomic_DNA"/>
</dbReference>
<evidence type="ECO:0000256" key="1">
    <source>
        <dbReference type="SAM" id="MobiDB-lite"/>
    </source>
</evidence>
<sequence length="60" mass="6450">MAGKPPRRRTPHQDDEQGGMSVMPTGARLPSACRIARCRAAIRAFGGGICLFRGLRAVRA</sequence>
<evidence type="ECO:0000313" key="3">
    <source>
        <dbReference type="Proteomes" id="UP000056450"/>
    </source>
</evidence>
<evidence type="ECO:0000313" key="2">
    <source>
        <dbReference type="EMBL" id="KVA03188.1"/>
    </source>
</evidence>
<protein>
    <submittedName>
        <fullName evidence="2">Uncharacterized protein</fullName>
    </submittedName>
</protein>
<gene>
    <name evidence="2" type="ORF">WI41_24050</name>
</gene>
<feature type="compositionally biased region" description="Basic residues" evidence="1">
    <location>
        <begin position="1"/>
        <end position="10"/>
    </location>
</feature>
<feature type="region of interest" description="Disordered" evidence="1">
    <location>
        <begin position="1"/>
        <end position="24"/>
    </location>
</feature>
<organism evidence="2 3">
    <name type="scientific">Burkholderia latens</name>
    <dbReference type="NCBI Taxonomy" id="488446"/>
    <lineage>
        <taxon>Bacteria</taxon>
        <taxon>Pseudomonadati</taxon>
        <taxon>Pseudomonadota</taxon>
        <taxon>Betaproteobacteria</taxon>
        <taxon>Burkholderiales</taxon>
        <taxon>Burkholderiaceae</taxon>
        <taxon>Burkholderia</taxon>
        <taxon>Burkholderia cepacia complex</taxon>
    </lineage>
</organism>
<dbReference type="Proteomes" id="UP000056450">
    <property type="component" value="Unassembled WGS sequence"/>
</dbReference>
<reference evidence="2 3" key="1">
    <citation type="submission" date="2015-11" db="EMBL/GenBank/DDBJ databases">
        <title>Expanding the genomic diversity of Burkholderia species for the development of highly accurate diagnostics.</title>
        <authorList>
            <person name="Sahl J."/>
            <person name="Keim P."/>
            <person name="Wagner D."/>
        </authorList>
    </citation>
    <scope>NUCLEOTIDE SEQUENCE [LARGE SCALE GENOMIC DNA]</scope>
    <source>
        <strain evidence="2 3">RF32-BP12</strain>
    </source>
</reference>
<proteinExistence type="predicted"/>
<dbReference type="AlphaFoldDB" id="A0AAP1G6B2"/>
<name>A0AAP1G6B2_9BURK</name>